<dbReference type="OrthoDB" id="9805017at2"/>
<keyword evidence="3" id="KW-1185">Reference proteome</keyword>
<dbReference type="EMBL" id="VOXD01000023">
    <property type="protein sequence ID" value="TXF88399.1"/>
    <property type="molecule type" value="Genomic_DNA"/>
</dbReference>
<name>A0A5C7FLY6_9BACT</name>
<protein>
    <recommendedName>
        <fullName evidence="4">T9SS type B sorting domain-containing protein</fullName>
    </recommendedName>
</protein>
<reference evidence="2 3" key="1">
    <citation type="submission" date="2019-08" db="EMBL/GenBank/DDBJ databases">
        <title>Lewinella sp. strain SSH13 Genome sequencing and assembly.</title>
        <authorList>
            <person name="Kim I."/>
        </authorList>
    </citation>
    <scope>NUCLEOTIDE SEQUENCE [LARGE SCALE GENOMIC DNA]</scope>
    <source>
        <strain evidence="2 3">SSH13</strain>
    </source>
</reference>
<dbReference type="RefSeq" id="WP_147931528.1">
    <property type="nucleotide sequence ID" value="NZ_VOXD01000023.1"/>
</dbReference>
<evidence type="ECO:0000256" key="1">
    <source>
        <dbReference type="SAM" id="SignalP"/>
    </source>
</evidence>
<feature type="chain" id="PRO_5023117556" description="T9SS type B sorting domain-containing protein" evidence="1">
    <location>
        <begin position="22"/>
        <end position="2331"/>
    </location>
</feature>
<feature type="signal peptide" evidence="1">
    <location>
        <begin position="1"/>
        <end position="21"/>
    </location>
</feature>
<evidence type="ECO:0000313" key="3">
    <source>
        <dbReference type="Proteomes" id="UP000321907"/>
    </source>
</evidence>
<evidence type="ECO:0008006" key="4">
    <source>
        <dbReference type="Google" id="ProtNLM"/>
    </source>
</evidence>
<proteinExistence type="predicted"/>
<evidence type="ECO:0000313" key="2">
    <source>
        <dbReference type="EMBL" id="TXF88399.1"/>
    </source>
</evidence>
<comment type="caution">
    <text evidence="2">The sequence shown here is derived from an EMBL/GenBank/DDBJ whole genome shotgun (WGS) entry which is preliminary data.</text>
</comment>
<sequence>MLPHKLLHLLLLCGLSSFAWGQRCGYTDTIAIGNQGLTEVAVSIENYLNNDLADPAQGLCGITVYFQHSYVYDFTMTVTSPAGQSVELVGPVNSQTRPPTNLARWFIDFNTCAEGADPDGSAPGQWNNNDPYNWPAFGLSQGSYLPATGCFEDFNNGPVNGDWTFSFNTARTGQEGRITYILLEFCDDLNSEGPCCFANAGELEPIPNLEFCEESMSIPLGLTPRYRQPRPDAALYGYTFAVARNDSVFMLQDNVNLGNLPAGSYEICGLSYRLGELDQVTLDGSLTFDELRADFASVQPAFCGDLTPVCQEVNLYPIPEPTMLEVKLCQGGVYRVGDTDYFTTGVRTIELAGRAGCDSVVVLDLEIVETLFETKDTTICAEAVYVQGSNVYNSPGTYIDTIPSFLGCDSVVTLNLSVAPPIEKDTLAAVCAGDAFMIGAEAFTTTGNYTRTIPAANGCDSTVMLDLVVLNPEIVFQPVGPGLTCDSPTLLMDASQSTFEYLNRGVWTDVEGNDLSFLRSFTADTAGLYFYELSNQTRGVGCTVKDSILVEDFRFEVEAELALTQVQCDGLNEPCNFISCRNPTPGILATPDSLGPLYDYTWVSPAGGNIIGAADGPGITVDAPGVYNLTIENAFSGCRLDTFFAMGIDTLTPVTFFGGNELLNCETTEITLVGDTLQPNNSFLDYRWSGGCLPGEASGPVFVTDCPGTYTLTVTNRRSGCSNDTMFTVVQDISPSNLSLAPATAPLSCYFPERLLDASGSSSANGQEFYWTYENAADTIGTASTYVATRAGSYTLTAVDTISRCAATRTIIAPADTLRPVAAAGPDTLEINCYNNEFLLGGGSSSIGPEMRYSWVRLSEPNDTLGRLVSFFVEDPGGYFEFTVTDTDNGCVSTDRTRVLSRLDTPRIRIELPLDFDCFVDSVALDARATNLSYDNLQNWSGPCLSPARDTNLTWAYCPGTYYYSVVNLETGCQTRDSVTIELADNSVVALLPDSAFLDCETGLTRLDRSAGTDAPVVRWFRDGEPVGLVGMRPTVSLPGEYTLVLGNFNESCLDTARIVVSADCPALAIVVPPDSITCARSLVELDATVSFPVPGPNVMTEWIIPAGATTQPGATDRELTVFTPGQYAFVVNNLVSGQTDTAFVEVTRNLISPVSEAGDRDTVSCYFPSVTLDGAGSSSGPLFDYVWTNTADDTLSQSITAEVTSGGIYLLRVTQRETGCSSVSNVRIVNDLTVPGLDFTSAVIPCDTTDFKLAVIPDIPGDYTFAWMGPALVADADYDTVRIGHQGVYNVEVTNTGNGCSVTDSVEATRLPCPPFPRLRDTSLSCVQDTVFLEATFRDPCQGCTYTWRRNESVVPGETETRLPVTETGDYTIVVINQFGLQGRATATVTDSRQVPADNAGPDQELSCKITDVLLWEPAPEPPFPFTYRWIGPNGNTLVGADRDSLRVSIGGLYQLETTNTLSSCVVIDSVMVRYDTIVPIADAGPERLLDCDNKRRVLDGINSSLGNRYVYRWSGGPSVACLEGTNVLNPIVRCGGDYQLMVMDTVNGCRSVADVRVEVDEALPVVIPYPDTSVNCARDTLLLYGEDITRPNINYGWEEVLATGNESLPEVGPGILEVTGSGTFRFYIQDTLNGCENDFTVDVTADLDVPTLTISAADTFFCELDSLLVTGEADLVNGREPQVEWMSRTGFFIGNADSMVATIFQPDTYLFTVTDPGNSCSATDSVIIFRDVSAPIVTAGNDTTLTCSRSQVELFGEGTTISGLSTYEWTTMDGRIVSGTFNQTPVVAATGRYLLTVTDPVSGCTGADILLVTADTIAPVATVSAPLGTRLDCNREEVLLDGRTNQAVSTVDFQWTGPGDLTLEPQTRPDDLPVTVSGPYQLVVTQQRNGCRDTLVAVVSEDFTVPSPVIEPPLEFTCLRDSFALELNPASLAINYRYRWFNAADSLLGRETEQVIFADGEYTLITVDLGNGCQDTTFTLVGSDFAEPVVILREPEVLNCDRVQAAIDGRGSSNGPRFDPVWTSEAGDIITTNDPYLVRGREPGYYYLKVTDEVNGCETLDSIELQREAVQIAGLSLEVDQPACEQDRDGAVEITGVQNGTGPFRYRLDSGLLTERTNYEGLPVGSYTLEVIGADGCSFLETFEVLMGPDPEVNLREDTTINLGDSIDLSFITTFQNWDTLLWTSSGPLPPTTNDSFIRVSPLESQTYRLQILDEEGCSATDFVVITVDGQVDVYVPTAFSPNGDTSNELFRPYAGSQVQGLLNFKVYDRWGELMYDLNTDPLRETDNFGWDGRLDGRLMNPQVFIWELELELVDGTVMRKLGDFVLLR</sequence>
<organism evidence="2 3">
    <name type="scientific">Neolewinella aurantiaca</name>
    <dbReference type="NCBI Taxonomy" id="2602767"/>
    <lineage>
        <taxon>Bacteria</taxon>
        <taxon>Pseudomonadati</taxon>
        <taxon>Bacteroidota</taxon>
        <taxon>Saprospiria</taxon>
        <taxon>Saprospirales</taxon>
        <taxon>Lewinellaceae</taxon>
        <taxon>Neolewinella</taxon>
    </lineage>
</organism>
<accession>A0A5C7FLY6</accession>
<dbReference type="Gene3D" id="2.60.120.260">
    <property type="entry name" value="Galactose-binding domain-like"/>
    <property type="match status" value="1"/>
</dbReference>
<dbReference type="Proteomes" id="UP000321907">
    <property type="component" value="Unassembled WGS sequence"/>
</dbReference>
<gene>
    <name evidence="2" type="ORF">FUA23_14775</name>
</gene>
<keyword evidence="1" id="KW-0732">Signal</keyword>